<dbReference type="InterPro" id="IPR032733">
    <property type="entry name" value="HAUS3_N"/>
</dbReference>
<feature type="domain" description="HAUS augmin-like complex subunit 3 N-terminal" evidence="11">
    <location>
        <begin position="28"/>
        <end position="282"/>
    </location>
</feature>
<evidence type="ECO:0000256" key="6">
    <source>
        <dbReference type="ARBA" id="ARBA00022776"/>
    </source>
</evidence>
<keyword evidence="13" id="KW-1185">Reference proteome</keyword>
<dbReference type="GO" id="GO:0051301">
    <property type="term" value="P:cell division"/>
    <property type="evidence" value="ECO:0007669"/>
    <property type="project" value="UniProtKB-KW"/>
</dbReference>
<reference evidence="12 13" key="1">
    <citation type="journal article" date="2017" name="Nat. Ecol. Evol.">
        <title>Scallop genome provides insights into evolution of bilaterian karyotype and development.</title>
        <authorList>
            <person name="Wang S."/>
            <person name="Zhang J."/>
            <person name="Jiao W."/>
            <person name="Li J."/>
            <person name="Xun X."/>
            <person name="Sun Y."/>
            <person name="Guo X."/>
            <person name="Huan P."/>
            <person name="Dong B."/>
            <person name="Zhang L."/>
            <person name="Hu X."/>
            <person name="Sun X."/>
            <person name="Wang J."/>
            <person name="Zhao C."/>
            <person name="Wang Y."/>
            <person name="Wang D."/>
            <person name="Huang X."/>
            <person name="Wang R."/>
            <person name="Lv J."/>
            <person name="Li Y."/>
            <person name="Zhang Z."/>
            <person name="Liu B."/>
            <person name="Lu W."/>
            <person name="Hui Y."/>
            <person name="Liang J."/>
            <person name="Zhou Z."/>
            <person name="Hou R."/>
            <person name="Li X."/>
            <person name="Liu Y."/>
            <person name="Li H."/>
            <person name="Ning X."/>
            <person name="Lin Y."/>
            <person name="Zhao L."/>
            <person name="Xing Q."/>
            <person name="Dou J."/>
            <person name="Li Y."/>
            <person name="Mao J."/>
            <person name="Guo H."/>
            <person name="Dou H."/>
            <person name="Li T."/>
            <person name="Mu C."/>
            <person name="Jiang W."/>
            <person name="Fu Q."/>
            <person name="Fu X."/>
            <person name="Miao Y."/>
            <person name="Liu J."/>
            <person name="Yu Q."/>
            <person name="Li R."/>
            <person name="Liao H."/>
            <person name="Li X."/>
            <person name="Kong Y."/>
            <person name="Jiang Z."/>
            <person name="Chourrout D."/>
            <person name="Li R."/>
            <person name="Bao Z."/>
        </authorList>
    </citation>
    <scope>NUCLEOTIDE SEQUENCE [LARGE SCALE GENOMIC DNA]</scope>
    <source>
        <strain evidence="12 13">PY_sf001</strain>
    </source>
</reference>
<evidence type="ECO:0000256" key="10">
    <source>
        <dbReference type="SAM" id="Coils"/>
    </source>
</evidence>
<proteinExistence type="inferred from homology"/>
<dbReference type="GO" id="GO:0051225">
    <property type="term" value="P:spindle assembly"/>
    <property type="evidence" value="ECO:0007669"/>
    <property type="project" value="InterPro"/>
</dbReference>
<dbReference type="GO" id="GO:0031023">
    <property type="term" value="P:microtubule organizing center organization"/>
    <property type="evidence" value="ECO:0007669"/>
    <property type="project" value="TreeGrafter"/>
</dbReference>
<keyword evidence="4" id="KW-0132">Cell division</keyword>
<protein>
    <submittedName>
        <fullName evidence="12">HAUS augmin-like complex subunit 3</fullName>
    </submittedName>
</protein>
<gene>
    <name evidence="12" type="ORF">KP79_PYT08937</name>
</gene>
<dbReference type="OrthoDB" id="2159690at2759"/>
<evidence type="ECO:0000256" key="2">
    <source>
        <dbReference type="ARBA" id="ARBA00009645"/>
    </source>
</evidence>
<dbReference type="AlphaFoldDB" id="A0A210PRA0"/>
<dbReference type="GO" id="GO:0005815">
    <property type="term" value="C:microtubule organizing center"/>
    <property type="evidence" value="ECO:0007669"/>
    <property type="project" value="TreeGrafter"/>
</dbReference>
<keyword evidence="9" id="KW-0131">Cell cycle</keyword>
<keyword evidence="7 10" id="KW-0175">Coiled coil</keyword>
<evidence type="ECO:0000256" key="1">
    <source>
        <dbReference type="ARBA" id="ARBA00004186"/>
    </source>
</evidence>
<evidence type="ECO:0000256" key="3">
    <source>
        <dbReference type="ARBA" id="ARBA00022490"/>
    </source>
</evidence>
<sequence>MSGRQFVDTLVQLGYPKAESLDPQSFEWMFEGDGVVSFLDWFCNNVGTTNILHPKDIQEYEKLRDSEEGVLQGSQLEEALRSVTVGEEEDLTDDQLRKVISQAEHDLEVKKKRKQVLIQKRNKLSLHQTSLSHRLSKVRSTEVKVKSQFKHHKEQCRTDNTQMNANLENLVRSVEELHNLYKCDGKNNAPNFLSQLSLDEYAEVEEKFSQELTTFTKKRFFEGISEIAGEEEEVSRYQILEISDPDSLLIRGERQEVNLSECKELARIQDLYPKSESKRIDALMKNRIASQCLKCAENLLHSIQAGQFGTNIHDINKQCQERRESVSQVDRDLYKLRETDIPSLIMESTSSQVARILTGDYNLKLSRQDYFVSNQDQVISELVKQRSRNEFLTMAFEVETQGHRDTHRLLTAIQQQLQTQLQSWSSRMSMMDEPTLSVAKYQRGTVDSRDKFTTRLHHLLGDRGGKGADQLFLTFNGLVEGARQLKSESDAAQHTLISTAVRHDSRLNLLESNLTTCLDLVYAGSSTTSGQPTLTPRQLLDSMTTLENLIKKLEQSIKDVVKELESKKQAEEPQLN</sequence>
<keyword evidence="6" id="KW-0498">Mitosis</keyword>
<comment type="caution">
    <text evidence="12">The sequence shown here is derived from an EMBL/GenBank/DDBJ whole genome shotgun (WGS) entry which is preliminary data.</text>
</comment>
<dbReference type="PANTHER" id="PTHR19378">
    <property type="entry name" value="GOLGIN- RELATED"/>
    <property type="match status" value="1"/>
</dbReference>
<comment type="subcellular location">
    <subcellularLocation>
        <location evidence="1">Cytoplasm</location>
        <location evidence="1">Cytoskeleton</location>
        <location evidence="1">Spindle</location>
    </subcellularLocation>
</comment>
<evidence type="ECO:0000313" key="12">
    <source>
        <dbReference type="EMBL" id="OWF38972.1"/>
    </source>
</evidence>
<dbReference type="GO" id="GO:0070652">
    <property type="term" value="C:HAUS complex"/>
    <property type="evidence" value="ECO:0007669"/>
    <property type="project" value="InterPro"/>
</dbReference>
<dbReference type="PANTHER" id="PTHR19378:SF0">
    <property type="entry name" value="HAUS AUGMIN-LIKE COMPLEX SUBUNIT 3"/>
    <property type="match status" value="1"/>
</dbReference>
<dbReference type="Proteomes" id="UP000242188">
    <property type="component" value="Unassembled WGS sequence"/>
</dbReference>
<accession>A0A210PRA0</accession>
<dbReference type="STRING" id="6573.A0A210PRA0"/>
<evidence type="ECO:0000256" key="8">
    <source>
        <dbReference type="ARBA" id="ARBA00023212"/>
    </source>
</evidence>
<comment type="similarity">
    <text evidence="2">Belongs to the HAUS3 family.</text>
</comment>
<keyword evidence="3" id="KW-0963">Cytoplasm</keyword>
<evidence type="ECO:0000256" key="5">
    <source>
        <dbReference type="ARBA" id="ARBA00022701"/>
    </source>
</evidence>
<dbReference type="GO" id="GO:0005874">
    <property type="term" value="C:microtubule"/>
    <property type="evidence" value="ECO:0007669"/>
    <property type="project" value="UniProtKB-KW"/>
</dbReference>
<evidence type="ECO:0000256" key="4">
    <source>
        <dbReference type="ARBA" id="ARBA00022618"/>
    </source>
</evidence>
<feature type="coiled-coil region" evidence="10">
    <location>
        <begin position="543"/>
        <end position="570"/>
    </location>
</feature>
<keyword evidence="8" id="KW-0206">Cytoskeleton</keyword>
<keyword evidence="5" id="KW-0493">Microtubule</keyword>
<dbReference type="EMBL" id="NEDP02005550">
    <property type="protein sequence ID" value="OWF38972.1"/>
    <property type="molecule type" value="Genomic_DNA"/>
</dbReference>
<dbReference type="PRINTS" id="PR02089">
    <property type="entry name" value="HAUSAUGMINL3"/>
</dbReference>
<dbReference type="GO" id="GO:0072686">
    <property type="term" value="C:mitotic spindle"/>
    <property type="evidence" value="ECO:0007669"/>
    <property type="project" value="TreeGrafter"/>
</dbReference>
<name>A0A210PRA0_MIZYE</name>
<organism evidence="12 13">
    <name type="scientific">Mizuhopecten yessoensis</name>
    <name type="common">Japanese scallop</name>
    <name type="synonym">Patinopecten yessoensis</name>
    <dbReference type="NCBI Taxonomy" id="6573"/>
    <lineage>
        <taxon>Eukaryota</taxon>
        <taxon>Metazoa</taxon>
        <taxon>Spiralia</taxon>
        <taxon>Lophotrochozoa</taxon>
        <taxon>Mollusca</taxon>
        <taxon>Bivalvia</taxon>
        <taxon>Autobranchia</taxon>
        <taxon>Pteriomorphia</taxon>
        <taxon>Pectinida</taxon>
        <taxon>Pectinoidea</taxon>
        <taxon>Pectinidae</taxon>
        <taxon>Mizuhopecten</taxon>
    </lineage>
</organism>
<evidence type="ECO:0000256" key="9">
    <source>
        <dbReference type="ARBA" id="ARBA00023306"/>
    </source>
</evidence>
<evidence type="ECO:0000259" key="11">
    <source>
        <dbReference type="Pfam" id="PF14932"/>
    </source>
</evidence>
<evidence type="ECO:0000313" key="13">
    <source>
        <dbReference type="Proteomes" id="UP000242188"/>
    </source>
</evidence>
<dbReference type="InterPro" id="IPR026206">
    <property type="entry name" value="HAUS3"/>
</dbReference>
<evidence type="ECO:0000256" key="7">
    <source>
        <dbReference type="ARBA" id="ARBA00023054"/>
    </source>
</evidence>
<dbReference type="Pfam" id="PF14932">
    <property type="entry name" value="HAUS-augmin3"/>
    <property type="match status" value="1"/>
</dbReference>